<feature type="domain" description="Carbohydrate kinase PfkB" evidence="4">
    <location>
        <begin position="11"/>
        <end position="367"/>
    </location>
</feature>
<evidence type="ECO:0000313" key="6">
    <source>
        <dbReference type="Proteomes" id="UP000184330"/>
    </source>
</evidence>
<dbReference type="EMBL" id="FJOG01000006">
    <property type="protein sequence ID" value="CZR55520.1"/>
    <property type="molecule type" value="Genomic_DNA"/>
</dbReference>
<dbReference type="Pfam" id="PF00294">
    <property type="entry name" value="PfkB"/>
    <property type="match status" value="1"/>
</dbReference>
<dbReference type="GO" id="GO:0006014">
    <property type="term" value="P:D-ribose metabolic process"/>
    <property type="evidence" value="ECO:0007669"/>
    <property type="project" value="InterPro"/>
</dbReference>
<sequence>MATPPTKPSSTVFVVGSLNMDFIGIVKTHTARRKHQPFKKDLERPGGHGANQAVAVYRASHCRPESRDDTSDGRLRSTSGPLAPTDIIDFEVHVHMVGMVGDDWGDVIKKELQKNNVNTQGIEIAPKGVKTGFAHIHVDGEGVPEISNSEGANGHLTPDTIKSWSPAPAMVLVQLEIPIDTVRKVIEQANAQNIPIIFNPAPYNEKHNILRQDKKLFKVDHLIVNAICTDDILDLPELTEQEFQHYGRRSEMQKRYINACNEFHNLGAGCVVITLGSLGAIASYLEPKDTRGFRNPKIWIFGAKEGPNPLVDETGASDAFIGTYAVEILRQSRSASEKLDIGAAVELGIKAGGLAVANMGSMDSIPWRDEIYMPDRTFTAVSPFEFDEEA</sequence>
<protein>
    <recommendedName>
        <fullName evidence="4">Carbohydrate kinase PfkB domain-containing protein</fullName>
    </recommendedName>
</protein>
<dbReference type="SUPFAM" id="SSF53613">
    <property type="entry name" value="Ribokinase-like"/>
    <property type="match status" value="1"/>
</dbReference>
<dbReference type="GO" id="GO:0004747">
    <property type="term" value="F:ribokinase activity"/>
    <property type="evidence" value="ECO:0007669"/>
    <property type="project" value="InterPro"/>
</dbReference>
<feature type="compositionally biased region" description="Basic and acidic residues" evidence="3">
    <location>
        <begin position="62"/>
        <end position="75"/>
    </location>
</feature>
<dbReference type="PANTHER" id="PTHR10584">
    <property type="entry name" value="SUGAR KINASE"/>
    <property type="match status" value="1"/>
</dbReference>
<dbReference type="InterPro" id="IPR029056">
    <property type="entry name" value="Ribokinase-like"/>
</dbReference>
<dbReference type="OrthoDB" id="415590at2759"/>
<dbReference type="CDD" id="cd01174">
    <property type="entry name" value="ribokinase"/>
    <property type="match status" value="1"/>
</dbReference>
<reference evidence="5 6" key="1">
    <citation type="submission" date="2016-03" db="EMBL/GenBank/DDBJ databases">
        <authorList>
            <person name="Ploux O."/>
        </authorList>
    </citation>
    <scope>NUCLEOTIDE SEQUENCE [LARGE SCALE GENOMIC DNA]</scope>
    <source>
        <strain evidence="5 6">UAMH 11012</strain>
    </source>
</reference>
<dbReference type="Gene3D" id="3.40.1190.20">
    <property type="match status" value="1"/>
</dbReference>
<name>A0A1L7WRX6_9HELO</name>
<dbReference type="Proteomes" id="UP000184330">
    <property type="component" value="Unassembled WGS sequence"/>
</dbReference>
<evidence type="ECO:0000256" key="2">
    <source>
        <dbReference type="ARBA" id="ARBA00022777"/>
    </source>
</evidence>
<proteinExistence type="predicted"/>
<dbReference type="STRING" id="576137.A0A1L7WRX6"/>
<keyword evidence="1" id="KW-0808">Transferase</keyword>
<dbReference type="InterPro" id="IPR011877">
    <property type="entry name" value="Ribokinase"/>
</dbReference>
<dbReference type="InterPro" id="IPR011611">
    <property type="entry name" value="PfkB_dom"/>
</dbReference>
<evidence type="ECO:0000256" key="1">
    <source>
        <dbReference type="ARBA" id="ARBA00022679"/>
    </source>
</evidence>
<evidence type="ECO:0000259" key="4">
    <source>
        <dbReference type="Pfam" id="PF00294"/>
    </source>
</evidence>
<accession>A0A1L7WRX6</accession>
<dbReference type="PANTHER" id="PTHR10584:SF166">
    <property type="entry name" value="RIBOKINASE"/>
    <property type="match status" value="1"/>
</dbReference>
<evidence type="ECO:0000256" key="3">
    <source>
        <dbReference type="SAM" id="MobiDB-lite"/>
    </source>
</evidence>
<feature type="region of interest" description="Disordered" evidence="3">
    <location>
        <begin position="61"/>
        <end position="82"/>
    </location>
</feature>
<gene>
    <name evidence="5" type="ORF">PAC_05408</name>
</gene>
<keyword evidence="2" id="KW-0418">Kinase</keyword>
<evidence type="ECO:0000313" key="5">
    <source>
        <dbReference type="EMBL" id="CZR55520.1"/>
    </source>
</evidence>
<keyword evidence="6" id="KW-1185">Reference proteome</keyword>
<organism evidence="5 6">
    <name type="scientific">Phialocephala subalpina</name>
    <dbReference type="NCBI Taxonomy" id="576137"/>
    <lineage>
        <taxon>Eukaryota</taxon>
        <taxon>Fungi</taxon>
        <taxon>Dikarya</taxon>
        <taxon>Ascomycota</taxon>
        <taxon>Pezizomycotina</taxon>
        <taxon>Leotiomycetes</taxon>
        <taxon>Helotiales</taxon>
        <taxon>Mollisiaceae</taxon>
        <taxon>Phialocephala</taxon>
        <taxon>Phialocephala fortinii species complex</taxon>
    </lineage>
</organism>
<dbReference type="AlphaFoldDB" id="A0A1L7WRX6"/>